<evidence type="ECO:0000313" key="2">
    <source>
        <dbReference type="Proteomes" id="UP000283322"/>
    </source>
</evidence>
<name>A0A422ZPJ4_KLEPN</name>
<reference evidence="1 2" key="1">
    <citation type="submission" date="2018-10" db="EMBL/GenBank/DDBJ databases">
        <authorList>
            <person name="Vanduin D."/>
            <person name="Fouts D."/>
            <person name="Wright M."/>
            <person name="Sutton G."/>
            <person name="Nguyen K."/>
            <person name="Kreiswirth B."/>
            <person name="Chen L."/>
            <person name="Rojas L."/>
            <person name="Hujer A."/>
            <person name="Hujer K."/>
            <person name="Bonomo R."/>
            <person name="Adams M."/>
        </authorList>
    </citation>
    <scope>NUCLEOTIDE SEQUENCE [LARGE SCALE GENOMIC DNA]</scope>
    <source>
        <strain evidence="1 2">CRK0165</strain>
    </source>
</reference>
<dbReference type="Pfam" id="PF05939">
    <property type="entry name" value="Phage_min_tail"/>
    <property type="match status" value="1"/>
</dbReference>
<dbReference type="Proteomes" id="UP000283322">
    <property type="component" value="Unassembled WGS sequence"/>
</dbReference>
<dbReference type="EMBL" id="MPYG04000146">
    <property type="protein sequence ID" value="ROG93069.1"/>
    <property type="molecule type" value="Genomic_DNA"/>
</dbReference>
<dbReference type="AlphaFoldDB" id="A0A422ZPJ4"/>
<accession>A0A422ZPJ4</accession>
<dbReference type="InterPro" id="IPR010265">
    <property type="entry name" value="Phage_lambda_TipM"/>
</dbReference>
<protein>
    <submittedName>
        <fullName evidence="1">Phage tail protein</fullName>
    </submittedName>
</protein>
<proteinExistence type="predicted"/>
<organism evidence="1 2">
    <name type="scientific">Klebsiella pneumoniae</name>
    <dbReference type="NCBI Taxonomy" id="573"/>
    <lineage>
        <taxon>Bacteria</taxon>
        <taxon>Pseudomonadati</taxon>
        <taxon>Pseudomonadota</taxon>
        <taxon>Gammaproteobacteria</taxon>
        <taxon>Enterobacterales</taxon>
        <taxon>Enterobacteriaceae</taxon>
        <taxon>Klebsiella/Raoultella group</taxon>
        <taxon>Klebsiella</taxon>
        <taxon>Klebsiella pneumoniae complex</taxon>
    </lineage>
</organism>
<sequence>MTIETFSWRIQAASQPAITSKDNIRKAQFGDGYAQVSGEGINPETLNYAFSFTGDLQTGLDIYKFLRRHKTKSFAFKPPYDELALWRVQADSLQKAVLNNRVMTVTATFEQAFVP</sequence>
<evidence type="ECO:0000313" key="1">
    <source>
        <dbReference type="EMBL" id="ROG93069.1"/>
    </source>
</evidence>
<dbReference type="RefSeq" id="WP_020315047.1">
    <property type="nucleotide sequence ID" value="NZ_BIJP01000029.1"/>
</dbReference>
<comment type="caution">
    <text evidence="1">The sequence shown here is derived from an EMBL/GenBank/DDBJ whole genome shotgun (WGS) entry which is preliminary data.</text>
</comment>
<gene>
    <name evidence="1" type="ORF">BL124_00019085</name>
</gene>